<keyword evidence="1 4" id="KW-0677">Repeat</keyword>
<evidence type="ECO:0000256" key="3">
    <source>
        <dbReference type="ARBA" id="ARBA00022840"/>
    </source>
</evidence>
<dbReference type="InterPro" id="IPR011600">
    <property type="entry name" value="Pept_C14_caspase"/>
</dbReference>
<feature type="domain" description="Clp R" evidence="5">
    <location>
        <begin position="2"/>
        <end position="139"/>
    </location>
</feature>
<dbReference type="NCBIfam" id="NF047832">
    <property type="entry name" value="caspase_w_EACC1"/>
    <property type="match status" value="1"/>
</dbReference>
<name>I0HDJ7_ACTM4</name>
<evidence type="ECO:0000313" key="7">
    <source>
        <dbReference type="Proteomes" id="UP000007882"/>
    </source>
</evidence>
<dbReference type="InterPro" id="IPR004176">
    <property type="entry name" value="Clp_R_N"/>
</dbReference>
<dbReference type="InterPro" id="IPR050130">
    <property type="entry name" value="ClpA_ClpB"/>
</dbReference>
<accession>I0HDJ7</accession>
<dbReference type="PATRIC" id="fig|512565.3.peg.5861"/>
<gene>
    <name evidence="6" type="ordered locus">AMIS_58640</name>
</gene>
<dbReference type="GO" id="GO:0005737">
    <property type="term" value="C:cytoplasm"/>
    <property type="evidence" value="ECO:0007669"/>
    <property type="project" value="TreeGrafter"/>
</dbReference>
<keyword evidence="3" id="KW-0067">ATP-binding</keyword>
<dbReference type="GO" id="GO:0004197">
    <property type="term" value="F:cysteine-type endopeptidase activity"/>
    <property type="evidence" value="ECO:0007669"/>
    <property type="project" value="InterPro"/>
</dbReference>
<organism evidence="6 7">
    <name type="scientific">Actinoplanes missouriensis (strain ATCC 14538 / DSM 43046 / CBS 188.64 / JCM 3121 / NBRC 102363 / NCIMB 12654 / NRRL B-3342 / UNCC 431)</name>
    <dbReference type="NCBI Taxonomy" id="512565"/>
    <lineage>
        <taxon>Bacteria</taxon>
        <taxon>Bacillati</taxon>
        <taxon>Actinomycetota</taxon>
        <taxon>Actinomycetes</taxon>
        <taxon>Micromonosporales</taxon>
        <taxon>Micromonosporaceae</taxon>
        <taxon>Actinoplanes</taxon>
    </lineage>
</organism>
<dbReference type="KEGG" id="ams:AMIS_58640"/>
<dbReference type="EMBL" id="AP012319">
    <property type="protein sequence ID" value="BAL91084.1"/>
    <property type="molecule type" value="Genomic_DNA"/>
</dbReference>
<keyword evidence="2" id="KW-0547">Nucleotide-binding</keyword>
<dbReference type="GO" id="GO:0016887">
    <property type="term" value="F:ATP hydrolysis activity"/>
    <property type="evidence" value="ECO:0007669"/>
    <property type="project" value="TreeGrafter"/>
</dbReference>
<proteinExistence type="predicted"/>
<evidence type="ECO:0000256" key="1">
    <source>
        <dbReference type="ARBA" id="ARBA00022737"/>
    </source>
</evidence>
<dbReference type="Gene3D" id="3.40.50.300">
    <property type="entry name" value="P-loop containing nucleotide triphosphate hydrolases"/>
    <property type="match status" value="1"/>
</dbReference>
<dbReference type="Pfam" id="PF00656">
    <property type="entry name" value="Peptidase_C14"/>
    <property type="match status" value="1"/>
</dbReference>
<sequence>MFEKFDAAARRVFLGAQEEAHQRGHNYMGTGHVLLSLVDACEVLREAGVTRQGVLGELPGVKRPARANSSVNTPFSRQAKEICRLAVVESDMAGDDEVRPEHILIALLRQGEGGAIRILDGLGVDRAGLLAKLGRPPAPAAEDLPVVGRDRELQRLTQILVRRGRFSALLTGPAGVGKSELVKGLRHRIDRGQVPQQLRGRKLATIDLRRMDSEAEFDMGPEDVLCVDGAELLVDDKQFHGLFVDITTGTLQAVLMVRDTTARDGLLNDPFLRGRLVPIAVEEPGLAQVLPMLRRAAQGVAAHYDVEVADEALVVAAAHADRYESAFVSPGRALDLLDEAAALARVRADSREPEVSHIADSPVVGPEDVVAVLEMAGIPVPVVDVVPDAAAAGVRVVNRLLPAPAESAAILIGTASYSDARLPDLPSVAGNLADLRDVLSDPKHGAFAPERVHVFADPGWADIPKIAELAAEPLDTLLLYYAGHGFSEDGLYLGLSETTAAHVEVTSLPYAQIRRLIQRSPCRRCVVILDCCYAGTAIEFMAGDEPGGELDIKGAYVLTATARNDKAHAPEGARNSAFTAALLRVLRDGISGGGELIRIEALLPELTRELRAGGFPLPRQRATDTIGDLAIHRNPAA</sequence>
<dbReference type="GO" id="GO:0034605">
    <property type="term" value="P:cellular response to heat"/>
    <property type="evidence" value="ECO:0007669"/>
    <property type="project" value="TreeGrafter"/>
</dbReference>
<dbReference type="Pfam" id="PF02861">
    <property type="entry name" value="Clp_N"/>
    <property type="match status" value="1"/>
</dbReference>
<evidence type="ECO:0000256" key="4">
    <source>
        <dbReference type="PROSITE-ProRule" id="PRU01251"/>
    </source>
</evidence>
<dbReference type="Gene3D" id="1.10.1780.10">
    <property type="entry name" value="Clp, N-terminal domain"/>
    <property type="match status" value="1"/>
</dbReference>
<dbReference type="InterPro" id="IPR029030">
    <property type="entry name" value="Caspase-like_dom_sf"/>
</dbReference>
<dbReference type="Proteomes" id="UP000007882">
    <property type="component" value="Chromosome"/>
</dbReference>
<dbReference type="SUPFAM" id="SSF52129">
    <property type="entry name" value="Caspase-like"/>
    <property type="match status" value="1"/>
</dbReference>
<dbReference type="Pfam" id="PF17871">
    <property type="entry name" value="AAA_lid_9"/>
    <property type="match status" value="1"/>
</dbReference>
<evidence type="ECO:0000259" key="5">
    <source>
        <dbReference type="PROSITE" id="PS51903"/>
    </source>
</evidence>
<keyword evidence="7" id="KW-1185">Reference proteome</keyword>
<keyword evidence="6" id="KW-0645">Protease</keyword>
<dbReference type="STRING" id="512565.AMIS_58640"/>
<dbReference type="eggNOG" id="COG0542">
    <property type="taxonomic scope" value="Bacteria"/>
</dbReference>
<dbReference type="PROSITE" id="PS51903">
    <property type="entry name" value="CLP_R"/>
    <property type="match status" value="1"/>
</dbReference>
<dbReference type="GO" id="GO:0006508">
    <property type="term" value="P:proteolysis"/>
    <property type="evidence" value="ECO:0007669"/>
    <property type="project" value="UniProtKB-KW"/>
</dbReference>
<dbReference type="eggNOG" id="COG4249">
    <property type="taxonomic scope" value="Bacteria"/>
</dbReference>
<dbReference type="PANTHER" id="PTHR11638">
    <property type="entry name" value="ATP-DEPENDENT CLP PROTEASE"/>
    <property type="match status" value="1"/>
</dbReference>
<dbReference type="OrthoDB" id="9803641at2"/>
<dbReference type="AlphaFoldDB" id="I0HDJ7"/>
<dbReference type="SUPFAM" id="SSF52540">
    <property type="entry name" value="P-loop containing nucleoside triphosphate hydrolases"/>
    <property type="match status" value="1"/>
</dbReference>
<dbReference type="RefSeq" id="WP_014445972.1">
    <property type="nucleotide sequence ID" value="NC_017093.1"/>
</dbReference>
<dbReference type="InterPro" id="IPR041546">
    <property type="entry name" value="ClpA/ClpB_AAA_lid"/>
</dbReference>
<dbReference type="Pfam" id="PF13191">
    <property type="entry name" value="AAA_16"/>
    <property type="match status" value="1"/>
</dbReference>
<dbReference type="GO" id="GO:0005524">
    <property type="term" value="F:ATP binding"/>
    <property type="evidence" value="ECO:0007669"/>
    <property type="project" value="UniProtKB-KW"/>
</dbReference>
<dbReference type="PANTHER" id="PTHR11638:SF155">
    <property type="entry name" value="CHAPERONE PROTEIN CLPC1, CHLOROPLASTIC-LIKE"/>
    <property type="match status" value="1"/>
</dbReference>
<dbReference type="Gene3D" id="1.10.8.60">
    <property type="match status" value="1"/>
</dbReference>
<dbReference type="InterPro" id="IPR027417">
    <property type="entry name" value="P-loop_NTPase"/>
</dbReference>
<evidence type="ECO:0000313" key="6">
    <source>
        <dbReference type="EMBL" id="BAL91084.1"/>
    </source>
</evidence>
<reference evidence="6 7" key="1">
    <citation type="submission" date="2012-02" db="EMBL/GenBank/DDBJ databases">
        <title>Complete genome sequence of Actinoplanes missouriensis 431 (= NBRC 102363).</title>
        <authorList>
            <person name="Ohnishi Y."/>
            <person name="Ishikawa J."/>
            <person name="Sekine M."/>
            <person name="Hosoyama A."/>
            <person name="Harada T."/>
            <person name="Narita H."/>
            <person name="Hata T."/>
            <person name="Konno Y."/>
            <person name="Tutikane K."/>
            <person name="Fujita N."/>
            <person name="Horinouchi S."/>
            <person name="Hayakawa M."/>
        </authorList>
    </citation>
    <scope>NUCLEOTIDE SEQUENCE [LARGE SCALE GENOMIC DNA]</scope>
    <source>
        <strain evidence="7">ATCC 14538 / DSM 43046 / CBS 188.64 / JCM 3121 / NBRC 102363 / NCIMB 12654 / NRRL B-3342 / UNCC 431</strain>
    </source>
</reference>
<dbReference type="InterPro" id="IPR036628">
    <property type="entry name" value="Clp_N_dom_sf"/>
</dbReference>
<dbReference type="Gene3D" id="3.40.50.1460">
    <property type="match status" value="1"/>
</dbReference>
<keyword evidence="6" id="KW-0378">Hydrolase</keyword>
<evidence type="ECO:0000256" key="2">
    <source>
        <dbReference type="ARBA" id="ARBA00022741"/>
    </source>
</evidence>
<dbReference type="SUPFAM" id="SSF81923">
    <property type="entry name" value="Double Clp-N motif"/>
    <property type="match status" value="1"/>
</dbReference>
<dbReference type="HOGENOM" id="CLU_429401_0_0_11"/>
<dbReference type="InterPro" id="IPR041664">
    <property type="entry name" value="AAA_16"/>
</dbReference>
<protein>
    <submittedName>
        <fullName evidence="6">Putative ATP-dependent Clp protease</fullName>
    </submittedName>
</protein>